<evidence type="ECO:0000313" key="1">
    <source>
        <dbReference type="EMBL" id="KKL51293.1"/>
    </source>
</evidence>
<reference evidence="1" key="1">
    <citation type="journal article" date="2015" name="Nature">
        <title>Complex archaea that bridge the gap between prokaryotes and eukaryotes.</title>
        <authorList>
            <person name="Spang A."/>
            <person name="Saw J.H."/>
            <person name="Jorgensen S.L."/>
            <person name="Zaremba-Niedzwiedzka K."/>
            <person name="Martijn J."/>
            <person name="Lind A.E."/>
            <person name="van Eijk R."/>
            <person name="Schleper C."/>
            <person name="Guy L."/>
            <person name="Ettema T.J."/>
        </authorList>
    </citation>
    <scope>NUCLEOTIDE SEQUENCE</scope>
</reference>
<protein>
    <submittedName>
        <fullName evidence="1">Uncharacterized protein</fullName>
    </submittedName>
</protein>
<sequence length="142" mass="16235">MENTKTKCPRCNQILVFDTITYNNENFLVARCCGSCFSELIADFGLQYNLLTPEEIKSKIAEIDFSAYVTQTRTSEVKKDLLTCFKCGDKMREGDAERWYHGDQDDLICQDCAFVTKHTDTILAGQPVLELIKQSEDKNENN</sequence>
<comment type="caution">
    <text evidence="1">The sequence shown here is derived from an EMBL/GenBank/DDBJ whole genome shotgun (WGS) entry which is preliminary data.</text>
</comment>
<proteinExistence type="predicted"/>
<dbReference type="AlphaFoldDB" id="A0A0F9CPM7"/>
<organism evidence="1">
    <name type="scientific">marine sediment metagenome</name>
    <dbReference type="NCBI Taxonomy" id="412755"/>
    <lineage>
        <taxon>unclassified sequences</taxon>
        <taxon>metagenomes</taxon>
        <taxon>ecological metagenomes</taxon>
    </lineage>
</organism>
<dbReference type="EMBL" id="LAZR01032298">
    <property type="protein sequence ID" value="KKL51293.1"/>
    <property type="molecule type" value="Genomic_DNA"/>
</dbReference>
<name>A0A0F9CPM7_9ZZZZ</name>
<accession>A0A0F9CPM7</accession>
<gene>
    <name evidence="1" type="ORF">LCGC14_2296920</name>
</gene>